<dbReference type="EMBL" id="JABBFV010000006">
    <property type="protein sequence ID" value="NML10544.1"/>
    <property type="molecule type" value="Genomic_DNA"/>
</dbReference>
<gene>
    <name evidence="1" type="ORF">HHL08_10340</name>
</gene>
<dbReference type="Proteomes" id="UP000519023">
    <property type="component" value="Unassembled WGS sequence"/>
</dbReference>
<protein>
    <submittedName>
        <fullName evidence="1">DUF4357 domain-containing protein</fullName>
    </submittedName>
</protein>
<name>A0A7X9WV79_9SPHN</name>
<accession>A0A7X9WV79</accession>
<organism evidence="1 2">
    <name type="scientific">Sphingobium psychrophilum</name>
    <dbReference type="NCBI Taxonomy" id="2728834"/>
    <lineage>
        <taxon>Bacteria</taxon>
        <taxon>Pseudomonadati</taxon>
        <taxon>Pseudomonadota</taxon>
        <taxon>Alphaproteobacteria</taxon>
        <taxon>Sphingomonadales</taxon>
        <taxon>Sphingomonadaceae</taxon>
        <taxon>Sphingobium</taxon>
    </lineage>
</organism>
<dbReference type="RefSeq" id="WP_169572914.1">
    <property type="nucleotide sequence ID" value="NZ_JABBFV010000006.1"/>
</dbReference>
<reference evidence="1 2" key="1">
    <citation type="submission" date="2020-04" db="EMBL/GenBank/DDBJ databases">
        <title>Sphingobium sp. AR-3-1 isolated from Arctic soil.</title>
        <authorList>
            <person name="Dahal R.H."/>
            <person name="Chaudhary D.K."/>
        </authorList>
    </citation>
    <scope>NUCLEOTIDE SEQUENCE [LARGE SCALE GENOMIC DNA]</scope>
    <source>
        <strain evidence="1 2">AR-3-1</strain>
    </source>
</reference>
<keyword evidence="2" id="KW-1185">Reference proteome</keyword>
<dbReference type="AlphaFoldDB" id="A0A7X9WV79"/>
<sequence length="149" mass="16968">MHIDVSLDVFKALTDRLRYEGHSFDDVIRELLALDSPIEADRDAERGIEDGEPLNDVNRSFRRLMGEFYSRGLILPDGTGLRARYKGQEFQARIEGGRWIDEKGQEHSSPSSAARAITGNNVNGLRFWEARRPVDTFWRKLDSITGQSS</sequence>
<comment type="caution">
    <text evidence="1">The sequence shown here is derived from an EMBL/GenBank/DDBJ whole genome shotgun (WGS) entry which is preliminary data.</text>
</comment>
<proteinExistence type="predicted"/>
<evidence type="ECO:0000313" key="2">
    <source>
        <dbReference type="Proteomes" id="UP000519023"/>
    </source>
</evidence>
<evidence type="ECO:0000313" key="1">
    <source>
        <dbReference type="EMBL" id="NML10544.1"/>
    </source>
</evidence>